<evidence type="ECO:0000256" key="1">
    <source>
        <dbReference type="ARBA" id="ARBA00022837"/>
    </source>
</evidence>
<feature type="domain" description="EF-hand" evidence="2">
    <location>
        <begin position="18"/>
        <end position="53"/>
    </location>
</feature>
<comment type="caution">
    <text evidence="3">The sequence shown here is derived from an EMBL/GenBank/DDBJ whole genome shotgun (WGS) entry which is preliminary data.</text>
</comment>
<keyword evidence="4" id="KW-1185">Reference proteome</keyword>
<dbReference type="Gramene" id="OE9A030234T1">
    <property type="protein sequence ID" value="OE9A030234C1"/>
    <property type="gene ID" value="OE9A030234"/>
</dbReference>
<proteinExistence type="predicted"/>
<dbReference type="SUPFAM" id="SSF47473">
    <property type="entry name" value="EF-hand"/>
    <property type="match status" value="1"/>
</dbReference>
<evidence type="ECO:0000259" key="2">
    <source>
        <dbReference type="PROSITE" id="PS50222"/>
    </source>
</evidence>
<dbReference type="PROSITE" id="PS00018">
    <property type="entry name" value="EF_HAND_1"/>
    <property type="match status" value="2"/>
</dbReference>
<protein>
    <submittedName>
        <fullName evidence="3">Ca2+ sensor (EF-Hand superfamily)</fullName>
    </submittedName>
</protein>
<dbReference type="AlphaFoldDB" id="A0A8S0S9X7"/>
<evidence type="ECO:0000313" key="3">
    <source>
        <dbReference type="EMBL" id="CAA2988950.1"/>
    </source>
</evidence>
<dbReference type="Proteomes" id="UP000594638">
    <property type="component" value="Unassembled WGS sequence"/>
</dbReference>
<evidence type="ECO:0000313" key="4">
    <source>
        <dbReference type="Proteomes" id="UP000594638"/>
    </source>
</evidence>
<dbReference type="InterPro" id="IPR011992">
    <property type="entry name" value="EF-hand-dom_pair"/>
</dbReference>
<dbReference type="GO" id="GO:0005509">
    <property type="term" value="F:calcium ion binding"/>
    <property type="evidence" value="ECO:0007669"/>
    <property type="project" value="InterPro"/>
</dbReference>
<reference evidence="3 4" key="1">
    <citation type="submission" date="2019-12" db="EMBL/GenBank/DDBJ databases">
        <authorList>
            <person name="Alioto T."/>
            <person name="Alioto T."/>
            <person name="Gomez Garrido J."/>
        </authorList>
    </citation>
    <scope>NUCLEOTIDE SEQUENCE [LARGE SCALE GENOMIC DNA]</scope>
</reference>
<dbReference type="EMBL" id="CACTIH010004039">
    <property type="protein sequence ID" value="CAA2988950.1"/>
    <property type="molecule type" value="Genomic_DNA"/>
</dbReference>
<organism evidence="3 4">
    <name type="scientific">Olea europaea subsp. europaea</name>
    <dbReference type="NCBI Taxonomy" id="158383"/>
    <lineage>
        <taxon>Eukaryota</taxon>
        <taxon>Viridiplantae</taxon>
        <taxon>Streptophyta</taxon>
        <taxon>Embryophyta</taxon>
        <taxon>Tracheophyta</taxon>
        <taxon>Spermatophyta</taxon>
        <taxon>Magnoliopsida</taxon>
        <taxon>eudicotyledons</taxon>
        <taxon>Gunneridae</taxon>
        <taxon>Pentapetalae</taxon>
        <taxon>asterids</taxon>
        <taxon>lamiids</taxon>
        <taxon>Lamiales</taxon>
        <taxon>Oleaceae</taxon>
        <taxon>Oleeae</taxon>
        <taxon>Olea</taxon>
    </lineage>
</organism>
<keyword evidence="1" id="KW-0106">Calcium</keyword>
<sequence>MERIKELAIAYYERATEEEKDTGRENFRRLDRNGDGKVCLLEFKKSVSSWLSSEKVFKQIDANGEGTLDFNDVLAIYNMKMTNLSLVCNGCDDALHVHQT</sequence>
<name>A0A8S0S9X7_OLEEU</name>
<dbReference type="PROSITE" id="PS50222">
    <property type="entry name" value="EF_HAND_2"/>
    <property type="match status" value="2"/>
</dbReference>
<dbReference type="InterPro" id="IPR002048">
    <property type="entry name" value="EF_hand_dom"/>
</dbReference>
<dbReference type="Gene3D" id="1.10.238.10">
    <property type="entry name" value="EF-hand"/>
    <property type="match status" value="1"/>
</dbReference>
<dbReference type="InterPro" id="IPR018247">
    <property type="entry name" value="EF_Hand_1_Ca_BS"/>
</dbReference>
<gene>
    <name evidence="3" type="ORF">OLEA9_A030234</name>
</gene>
<dbReference type="OrthoDB" id="912526at2759"/>
<feature type="domain" description="EF-hand" evidence="2">
    <location>
        <begin position="54"/>
        <end position="83"/>
    </location>
</feature>
<accession>A0A8S0S9X7</accession>
<dbReference type="Pfam" id="PF13202">
    <property type="entry name" value="EF-hand_5"/>
    <property type="match status" value="2"/>
</dbReference>